<organism evidence="3">
    <name type="scientific">Pelagomonas calceolata</name>
    <dbReference type="NCBI Taxonomy" id="35677"/>
    <lineage>
        <taxon>Eukaryota</taxon>
        <taxon>Sar</taxon>
        <taxon>Stramenopiles</taxon>
        <taxon>Ochrophyta</taxon>
        <taxon>Pelagophyceae</taxon>
        <taxon>Pelagomonadales</taxon>
        <taxon>Pelagomonadaceae</taxon>
        <taxon>Pelagomonas</taxon>
    </lineage>
</organism>
<gene>
    <name evidence="3" type="ORF">PCAL00307_LOCUS345</name>
</gene>
<dbReference type="PANTHER" id="PTHR24068">
    <property type="entry name" value="UBIQUITIN-CONJUGATING ENZYME E2"/>
    <property type="match status" value="1"/>
</dbReference>
<feature type="domain" description="UBC core" evidence="2">
    <location>
        <begin position="1"/>
        <end position="117"/>
    </location>
</feature>
<dbReference type="InterPro" id="IPR016135">
    <property type="entry name" value="UBQ-conjugating_enzyme/RWD"/>
</dbReference>
<evidence type="ECO:0000256" key="1">
    <source>
        <dbReference type="SAM" id="MobiDB-lite"/>
    </source>
</evidence>
<dbReference type="Pfam" id="PF00179">
    <property type="entry name" value="UQ_con"/>
    <property type="match status" value="1"/>
</dbReference>
<dbReference type="AlphaFoldDB" id="A0A7S4E1U6"/>
<evidence type="ECO:0000259" key="2">
    <source>
        <dbReference type="PROSITE" id="PS50127"/>
    </source>
</evidence>
<evidence type="ECO:0000313" key="3">
    <source>
        <dbReference type="EMBL" id="CAE0684911.1"/>
    </source>
</evidence>
<name>A0A7S4E1U6_9STRA</name>
<dbReference type="SUPFAM" id="SSF54495">
    <property type="entry name" value="UBC-like"/>
    <property type="match status" value="1"/>
</dbReference>
<protein>
    <recommendedName>
        <fullName evidence="2">UBC core domain-containing protein</fullName>
    </recommendedName>
</protein>
<dbReference type="Gene3D" id="3.10.110.10">
    <property type="entry name" value="Ubiquitin Conjugating Enzyme"/>
    <property type="match status" value="1"/>
</dbReference>
<proteinExistence type="predicted"/>
<dbReference type="PROSITE" id="PS50127">
    <property type="entry name" value="UBC_2"/>
    <property type="match status" value="1"/>
</dbReference>
<accession>A0A7S4E1U6</accession>
<feature type="region of interest" description="Disordered" evidence="1">
    <location>
        <begin position="96"/>
        <end position="117"/>
    </location>
</feature>
<dbReference type="InterPro" id="IPR000608">
    <property type="entry name" value="UBC"/>
</dbReference>
<reference evidence="3" key="1">
    <citation type="submission" date="2021-01" db="EMBL/GenBank/DDBJ databases">
        <authorList>
            <person name="Corre E."/>
            <person name="Pelletier E."/>
            <person name="Niang G."/>
            <person name="Scheremetjew M."/>
            <person name="Finn R."/>
            <person name="Kale V."/>
            <person name="Holt S."/>
            <person name="Cochrane G."/>
            <person name="Meng A."/>
            <person name="Brown T."/>
            <person name="Cohen L."/>
        </authorList>
    </citation>
    <scope>NUCLEOTIDE SEQUENCE</scope>
    <source>
        <strain evidence="3">CCMP1756</strain>
    </source>
</reference>
<sequence length="117" mass="13002">MTISCGLKDPSDIFLTTWQASIIGPPGTRFDNNIYGLEVVCGADYPRVPPEVYFQTRVNLRGVDPRSGRVDLGALRANWRYDCTIATALGYVRQEMSKPASRNLPQPPEGETFPPRS</sequence>
<dbReference type="EMBL" id="HBIW01000421">
    <property type="protein sequence ID" value="CAE0684911.1"/>
    <property type="molecule type" value="Transcribed_RNA"/>
</dbReference>